<protein>
    <submittedName>
        <fullName evidence="1">Capsid protein</fullName>
    </submittedName>
</protein>
<sequence>MLSTTNVTATAARPSAGALADGAATLNGAGAGRGSPYCFVWNATARDATALSGGNISPKYIESARTATTCYMVGLKERILVQSSTDIPWQWRRICVTAKGADAFLKTTPSTVSGNNVWQEDSKGYRRLLVELTAVAQGNLNSLLFDGQQDTDWNDPFSAKVDRQRFTIKYDRTVMLESNSSDGILRYYNMWHPMRKNVCYNDDEAGAGMSSAYVSASGKQGMGDYIVIDFIRCKDGAGTGDQLIFQPEATLYWHEK</sequence>
<dbReference type="EMBL" id="MW182981">
    <property type="protein sequence ID" value="QTE03654.1"/>
    <property type="molecule type" value="Genomic_DNA"/>
</dbReference>
<organism evidence="1">
    <name type="scientific">Syrmaticus reevesii Genomoviridae sp</name>
    <dbReference type="NCBI Taxonomy" id="2814996"/>
    <lineage>
        <taxon>Viruses</taxon>
        <taxon>Monodnaviria</taxon>
        <taxon>Shotokuvirae</taxon>
        <taxon>Cressdnaviricota</taxon>
        <taxon>Repensiviricetes</taxon>
        <taxon>Geplafuvirales</taxon>
        <taxon>Genomoviridae</taxon>
    </lineage>
</organism>
<reference evidence="1" key="1">
    <citation type="submission" date="2020-10" db="EMBL/GenBank/DDBJ databases">
        <title>CRESS DNA virus dark matter in the feces of wild birds.</title>
        <authorList>
            <person name="Yang S."/>
            <person name="Zhang W."/>
        </authorList>
    </citation>
    <scope>NUCLEOTIDE SEQUENCE</scope>
    <source>
        <strain evidence="1">Rph221gen4</strain>
    </source>
</reference>
<proteinExistence type="predicted"/>
<evidence type="ECO:0000313" key="1">
    <source>
        <dbReference type="EMBL" id="QTE03654.1"/>
    </source>
</evidence>
<accession>A0A8A4XD17</accession>
<name>A0A8A4XD17_9VIRU</name>